<dbReference type="PATRIC" id="fig|1280946.3.peg.2701"/>
<dbReference type="InterPro" id="IPR011669">
    <property type="entry name" value="DgcN-like"/>
</dbReference>
<evidence type="ECO:0000313" key="4">
    <source>
        <dbReference type="Proteomes" id="UP000027037"/>
    </source>
</evidence>
<keyword evidence="4" id="KW-1185">Reference proteome</keyword>
<dbReference type="RefSeq" id="WP_051601525.1">
    <property type="nucleotide sequence ID" value="NZ_AWFF01000054.1"/>
</dbReference>
<feature type="domain" description="D-glutamate N-acetyltransferase-like C-terminal" evidence="1">
    <location>
        <begin position="148"/>
        <end position="344"/>
    </location>
</feature>
<dbReference type="SUPFAM" id="SSF52540">
    <property type="entry name" value="P-loop containing nucleoside triphosphate hydrolases"/>
    <property type="match status" value="1"/>
</dbReference>
<dbReference type="Pfam" id="PF17396">
    <property type="entry name" value="DUF1611_N"/>
    <property type="match status" value="1"/>
</dbReference>
<dbReference type="Gene3D" id="3.40.50.720">
    <property type="entry name" value="NAD(P)-binding Rossmann-like Domain"/>
    <property type="match status" value="1"/>
</dbReference>
<evidence type="ECO:0000313" key="3">
    <source>
        <dbReference type="EMBL" id="KCZ53386.1"/>
    </source>
</evidence>
<organism evidence="3 4">
    <name type="scientific">Hyphomonas beringensis</name>
    <dbReference type="NCBI Taxonomy" id="1280946"/>
    <lineage>
        <taxon>Bacteria</taxon>
        <taxon>Pseudomonadati</taxon>
        <taxon>Pseudomonadota</taxon>
        <taxon>Alphaproteobacteria</taxon>
        <taxon>Hyphomonadales</taxon>
        <taxon>Hyphomonadaceae</taxon>
        <taxon>Hyphomonas</taxon>
    </lineage>
</organism>
<gene>
    <name evidence="3" type="ORF">HY29_03960</name>
</gene>
<dbReference type="STRING" id="1280946.HY29_03960"/>
<dbReference type="PANTHER" id="PTHR40690:SF1">
    <property type="entry name" value="DUF1611 DOMAIN-CONTAINING PROTEIN"/>
    <property type="match status" value="1"/>
</dbReference>
<evidence type="ECO:0008006" key="5">
    <source>
        <dbReference type="Google" id="ProtNLM"/>
    </source>
</evidence>
<dbReference type="EMBL" id="AWFF01000054">
    <property type="protein sequence ID" value="KCZ53386.1"/>
    <property type="molecule type" value="Genomic_DNA"/>
</dbReference>
<dbReference type="OrthoDB" id="9778498at2"/>
<dbReference type="PIRSF" id="PIRSF026760">
    <property type="entry name" value="UCP026760"/>
    <property type="match status" value="1"/>
</dbReference>
<dbReference type="Proteomes" id="UP000027037">
    <property type="component" value="Unassembled WGS sequence"/>
</dbReference>
<evidence type="ECO:0000259" key="1">
    <source>
        <dbReference type="Pfam" id="PF07755"/>
    </source>
</evidence>
<proteinExistence type="predicted"/>
<sequence>MPASEIQSTSKRASNSVLTLKPPYLIYVGDETRATYAKTGAGIAYWRKDMCLGQFRNDVSAVDFGLPDLTLGEALAQGAGSLVVGTAQIGGGISEALLKVAIEAASNGMDIVAGLHRPLSSIEALAQAAAEGGARIIDVRVPPQDLPIGTGQKRLGKRLLTVGTDCALGKKYTALQIQKDMQARGLKATFRASGQTGIMIAGSGIPIDAVVSDFLVGAAELLSPENDADHWDVIEGQGAIFHPAYAPVSHGLLLGSQPDAIVVCHEAKRTHVSGWPDFELPSIKNVIVKNLELARRVNPNAICVGISVNTSKLPAAEREDYLKSLSDQYDLPCVDPIIDGTSSLIDKLV</sequence>
<dbReference type="InterPro" id="IPR035402">
    <property type="entry name" value="DgcN-like_N"/>
</dbReference>
<reference evidence="3 4" key="1">
    <citation type="journal article" date="2014" name="Antonie Van Leeuwenhoek">
        <title>Hyphomonas beringensis sp. nov. and Hyphomonas chukchiensis sp. nov., isolated from surface seawater of the Bering Sea and Chukchi Sea.</title>
        <authorList>
            <person name="Li C."/>
            <person name="Lai Q."/>
            <person name="Li G."/>
            <person name="Dong C."/>
            <person name="Wang J."/>
            <person name="Liao Y."/>
            <person name="Shao Z."/>
        </authorList>
    </citation>
    <scope>NUCLEOTIDE SEQUENCE [LARGE SCALE GENOMIC DNA]</scope>
    <source>
        <strain evidence="3 4">25B14_1</strain>
    </source>
</reference>
<evidence type="ECO:0000259" key="2">
    <source>
        <dbReference type="Pfam" id="PF17396"/>
    </source>
</evidence>
<feature type="domain" description="D-glutamate N-acetyltransferase-like N-terminal" evidence="2">
    <location>
        <begin position="63"/>
        <end position="142"/>
    </location>
</feature>
<accession>A0A062TZ77</accession>
<dbReference type="InterPro" id="IPR035086">
    <property type="entry name" value="DgcN-like_C"/>
</dbReference>
<dbReference type="InterPro" id="IPR027417">
    <property type="entry name" value="P-loop_NTPase"/>
</dbReference>
<protein>
    <recommendedName>
        <fullName evidence="5">EBNA-1 nuclear protein</fullName>
    </recommendedName>
</protein>
<comment type="caution">
    <text evidence="3">The sequence shown here is derived from an EMBL/GenBank/DDBJ whole genome shotgun (WGS) entry which is preliminary data.</text>
</comment>
<dbReference type="Pfam" id="PF07755">
    <property type="entry name" value="DUF1611"/>
    <property type="match status" value="1"/>
</dbReference>
<dbReference type="Gene3D" id="3.40.50.300">
    <property type="entry name" value="P-loop containing nucleotide triphosphate hydrolases"/>
    <property type="match status" value="1"/>
</dbReference>
<dbReference type="eggNOG" id="COG3367">
    <property type="taxonomic scope" value="Bacteria"/>
</dbReference>
<dbReference type="PANTHER" id="PTHR40690">
    <property type="entry name" value="GLL3100 PROTEIN"/>
    <property type="match status" value="1"/>
</dbReference>
<name>A0A062TZ77_9PROT</name>
<dbReference type="AlphaFoldDB" id="A0A062TZ77"/>